<evidence type="ECO:0000256" key="1">
    <source>
        <dbReference type="SAM" id="MobiDB-lite"/>
    </source>
</evidence>
<evidence type="ECO:0000313" key="3">
    <source>
        <dbReference type="Proteomes" id="UP000324222"/>
    </source>
</evidence>
<protein>
    <submittedName>
        <fullName evidence="2">Uncharacterized protein</fullName>
    </submittedName>
</protein>
<comment type="caution">
    <text evidence="2">The sequence shown here is derived from an EMBL/GenBank/DDBJ whole genome shotgun (WGS) entry which is preliminary data.</text>
</comment>
<organism evidence="2 3">
    <name type="scientific">Portunus trituberculatus</name>
    <name type="common">Swimming crab</name>
    <name type="synonym">Neptunus trituberculatus</name>
    <dbReference type="NCBI Taxonomy" id="210409"/>
    <lineage>
        <taxon>Eukaryota</taxon>
        <taxon>Metazoa</taxon>
        <taxon>Ecdysozoa</taxon>
        <taxon>Arthropoda</taxon>
        <taxon>Crustacea</taxon>
        <taxon>Multicrustacea</taxon>
        <taxon>Malacostraca</taxon>
        <taxon>Eumalacostraca</taxon>
        <taxon>Eucarida</taxon>
        <taxon>Decapoda</taxon>
        <taxon>Pleocyemata</taxon>
        <taxon>Brachyura</taxon>
        <taxon>Eubrachyura</taxon>
        <taxon>Portunoidea</taxon>
        <taxon>Portunidae</taxon>
        <taxon>Portuninae</taxon>
        <taxon>Portunus</taxon>
    </lineage>
</organism>
<dbReference type="Proteomes" id="UP000324222">
    <property type="component" value="Unassembled WGS sequence"/>
</dbReference>
<proteinExistence type="predicted"/>
<dbReference type="EMBL" id="VSRR010022785">
    <property type="protein sequence ID" value="MPC64977.1"/>
    <property type="molecule type" value="Genomic_DNA"/>
</dbReference>
<evidence type="ECO:0000313" key="2">
    <source>
        <dbReference type="EMBL" id="MPC64977.1"/>
    </source>
</evidence>
<accession>A0A5B7H6H9</accession>
<reference evidence="2 3" key="1">
    <citation type="submission" date="2019-05" db="EMBL/GenBank/DDBJ databases">
        <title>Another draft genome of Portunus trituberculatus and its Hox gene families provides insights of decapod evolution.</title>
        <authorList>
            <person name="Jeong J.-H."/>
            <person name="Song I."/>
            <person name="Kim S."/>
            <person name="Choi T."/>
            <person name="Kim D."/>
            <person name="Ryu S."/>
            <person name="Kim W."/>
        </authorList>
    </citation>
    <scope>NUCLEOTIDE SEQUENCE [LARGE SCALE GENOMIC DNA]</scope>
    <source>
        <tissue evidence="2">Muscle</tissue>
    </source>
</reference>
<name>A0A5B7H6H9_PORTR</name>
<keyword evidence="3" id="KW-1185">Reference proteome</keyword>
<gene>
    <name evidence="2" type="ORF">E2C01_059100</name>
</gene>
<dbReference type="AlphaFoldDB" id="A0A5B7H6H9"/>
<feature type="region of interest" description="Disordered" evidence="1">
    <location>
        <begin position="1"/>
        <end position="22"/>
    </location>
</feature>
<sequence length="77" mass="8969">MLSPPPQCSRRPHHPHCARPDLRQPLSLPALRERRRCPGRAATLVRVRRAAASRRGHSGKRRRLRVCCECDHYEKLE</sequence>